<evidence type="ECO:0000256" key="5">
    <source>
        <dbReference type="ARBA" id="ARBA00023237"/>
    </source>
</evidence>
<keyword evidence="9" id="KW-1185">Reference proteome</keyword>
<protein>
    <submittedName>
        <fullName evidence="8">RagB/SusD family nutrient uptake outer membrane protein</fullName>
    </submittedName>
</protein>
<comment type="similarity">
    <text evidence="2">Belongs to the SusD family.</text>
</comment>
<name>A0ABP8FH90_9BACT</name>
<evidence type="ECO:0000256" key="2">
    <source>
        <dbReference type="ARBA" id="ARBA00006275"/>
    </source>
</evidence>
<dbReference type="InterPro" id="IPR033985">
    <property type="entry name" value="SusD-like_N"/>
</dbReference>
<evidence type="ECO:0000256" key="4">
    <source>
        <dbReference type="ARBA" id="ARBA00023136"/>
    </source>
</evidence>
<evidence type="ECO:0000259" key="6">
    <source>
        <dbReference type="Pfam" id="PF07980"/>
    </source>
</evidence>
<evidence type="ECO:0000256" key="1">
    <source>
        <dbReference type="ARBA" id="ARBA00004442"/>
    </source>
</evidence>
<sequence>MSSCNYLDIVPDNIATIDYAFRLRSQAEKYLFTCYSYLPEFASWSSNPALLSGDEIWFFYPYDVAYYGKPPSNWEVARGNQGIINPYLNYWDGGSGGKSMFQAIRDCNTFLENIEIVPDMDDTEKRRWTAEVKFLKAYYHWYLLRMYGPIPVMKENIPISAGVEEVKRYREPIDSCFDYIVKLIDTAAAGLPDVIQDPVSEMGRVTRPIALSIKARILMTAASPLFNGNPDYADFTDNRGIHLFNTAADPQKWQLAADACKEAIDACAAVGHQLYHFNPLVNTYNLGPEMKIQMDIRNAICEKWNSEVIWGATNSLSSAIQKYAQPIIDPSISTENGAVRPLGEYAPTLKVAEQFYTKNGLPIQEDKTWDYENRYNLDTATAADRFYIQPNYVTAALNFNREPRFYADLGFDGGIWYGQGKFDDENTFHVEGRLGGYSGNRRGSEYSITGYYAKKLVNFLNVLQTTGAYQIQSYPWPIIRLADLYLYYAEALNEVNGPTAETLKWIDLVRERAGIPTVEDAWTNYAKNPGAYQSKDGFRKIIHQERLIEMAFEGNRYWDLRRWKEAERVMSQPVKGWNVSQQDPLYYYQVTSLFNQTFKKRDYFWPIEEKSTIVNTNLVQNPGW</sequence>
<dbReference type="SUPFAM" id="SSF48452">
    <property type="entry name" value="TPR-like"/>
    <property type="match status" value="1"/>
</dbReference>
<feature type="domain" description="RagB/SusD" evidence="6">
    <location>
        <begin position="307"/>
        <end position="624"/>
    </location>
</feature>
<accession>A0ABP8FH90</accession>
<comment type="subcellular location">
    <subcellularLocation>
        <location evidence="1">Cell outer membrane</location>
    </subcellularLocation>
</comment>
<organism evidence="8 9">
    <name type="scientific">Compostibacter hankyongensis</name>
    <dbReference type="NCBI Taxonomy" id="1007089"/>
    <lineage>
        <taxon>Bacteria</taxon>
        <taxon>Pseudomonadati</taxon>
        <taxon>Bacteroidota</taxon>
        <taxon>Chitinophagia</taxon>
        <taxon>Chitinophagales</taxon>
        <taxon>Chitinophagaceae</taxon>
        <taxon>Compostibacter</taxon>
    </lineage>
</organism>
<dbReference type="Pfam" id="PF14322">
    <property type="entry name" value="SusD-like_3"/>
    <property type="match status" value="1"/>
</dbReference>
<comment type="caution">
    <text evidence="8">The sequence shown here is derived from an EMBL/GenBank/DDBJ whole genome shotgun (WGS) entry which is preliminary data.</text>
</comment>
<keyword evidence="3" id="KW-0732">Signal</keyword>
<dbReference type="Proteomes" id="UP001501207">
    <property type="component" value="Unassembled WGS sequence"/>
</dbReference>
<gene>
    <name evidence="8" type="ORF">GCM10023143_07190</name>
</gene>
<dbReference type="EMBL" id="BAABFN010000001">
    <property type="protein sequence ID" value="GAA4303582.1"/>
    <property type="molecule type" value="Genomic_DNA"/>
</dbReference>
<dbReference type="InterPro" id="IPR011990">
    <property type="entry name" value="TPR-like_helical_dom_sf"/>
</dbReference>
<keyword evidence="4" id="KW-0472">Membrane</keyword>
<evidence type="ECO:0000313" key="8">
    <source>
        <dbReference type="EMBL" id="GAA4303582.1"/>
    </source>
</evidence>
<proteinExistence type="inferred from homology"/>
<evidence type="ECO:0000256" key="3">
    <source>
        <dbReference type="ARBA" id="ARBA00022729"/>
    </source>
</evidence>
<dbReference type="Gene3D" id="1.25.40.390">
    <property type="match status" value="1"/>
</dbReference>
<keyword evidence="5" id="KW-0998">Cell outer membrane</keyword>
<evidence type="ECO:0000313" key="9">
    <source>
        <dbReference type="Proteomes" id="UP001501207"/>
    </source>
</evidence>
<dbReference type="Pfam" id="PF07980">
    <property type="entry name" value="SusD_RagB"/>
    <property type="match status" value="1"/>
</dbReference>
<feature type="domain" description="SusD-like N-terminal" evidence="7">
    <location>
        <begin position="98"/>
        <end position="217"/>
    </location>
</feature>
<evidence type="ECO:0000259" key="7">
    <source>
        <dbReference type="Pfam" id="PF14322"/>
    </source>
</evidence>
<dbReference type="InterPro" id="IPR012944">
    <property type="entry name" value="SusD_RagB_dom"/>
</dbReference>
<reference evidence="9" key="1">
    <citation type="journal article" date="2019" name="Int. J. Syst. Evol. Microbiol.">
        <title>The Global Catalogue of Microorganisms (GCM) 10K type strain sequencing project: providing services to taxonomists for standard genome sequencing and annotation.</title>
        <authorList>
            <consortium name="The Broad Institute Genomics Platform"/>
            <consortium name="The Broad Institute Genome Sequencing Center for Infectious Disease"/>
            <person name="Wu L."/>
            <person name="Ma J."/>
        </authorList>
    </citation>
    <scope>NUCLEOTIDE SEQUENCE [LARGE SCALE GENOMIC DNA]</scope>
    <source>
        <strain evidence="9">JCM 17664</strain>
    </source>
</reference>